<dbReference type="AlphaFoldDB" id="A0A0D9VC39"/>
<keyword evidence="3" id="KW-1185">Reference proteome</keyword>
<name>A0A0D9VC39_9ORYZ</name>
<accession>A0A0D9VC39</accession>
<dbReference type="HOGENOM" id="CLU_2708385_0_0_1"/>
<proteinExistence type="predicted"/>
<feature type="transmembrane region" description="Helical" evidence="1">
    <location>
        <begin position="26"/>
        <end position="48"/>
    </location>
</feature>
<dbReference type="Proteomes" id="UP000032180">
    <property type="component" value="Chromosome 2"/>
</dbReference>
<protein>
    <submittedName>
        <fullName evidence="2">Uncharacterized protein</fullName>
    </submittedName>
</protein>
<organism evidence="2 3">
    <name type="scientific">Leersia perrieri</name>
    <dbReference type="NCBI Taxonomy" id="77586"/>
    <lineage>
        <taxon>Eukaryota</taxon>
        <taxon>Viridiplantae</taxon>
        <taxon>Streptophyta</taxon>
        <taxon>Embryophyta</taxon>
        <taxon>Tracheophyta</taxon>
        <taxon>Spermatophyta</taxon>
        <taxon>Magnoliopsida</taxon>
        <taxon>Liliopsida</taxon>
        <taxon>Poales</taxon>
        <taxon>Poaceae</taxon>
        <taxon>BOP clade</taxon>
        <taxon>Oryzoideae</taxon>
        <taxon>Oryzeae</taxon>
        <taxon>Oryzinae</taxon>
        <taxon>Leersia</taxon>
    </lineage>
</organism>
<reference evidence="2" key="3">
    <citation type="submission" date="2015-04" db="UniProtKB">
        <authorList>
            <consortium name="EnsemblPlants"/>
        </authorList>
    </citation>
    <scope>IDENTIFICATION</scope>
</reference>
<keyword evidence="1" id="KW-0472">Membrane</keyword>
<reference evidence="2 3" key="1">
    <citation type="submission" date="2012-08" db="EMBL/GenBank/DDBJ databases">
        <title>Oryza genome evolution.</title>
        <authorList>
            <person name="Wing R.A."/>
        </authorList>
    </citation>
    <scope>NUCLEOTIDE SEQUENCE</scope>
</reference>
<dbReference type="Gramene" id="LPERR02G03060.1">
    <property type="protein sequence ID" value="LPERR02G03060.1"/>
    <property type="gene ID" value="LPERR02G03060"/>
</dbReference>
<evidence type="ECO:0000256" key="1">
    <source>
        <dbReference type="SAM" id="Phobius"/>
    </source>
</evidence>
<evidence type="ECO:0000313" key="3">
    <source>
        <dbReference type="Proteomes" id="UP000032180"/>
    </source>
</evidence>
<sequence>MSDGRRVTISTVGAETTLHCTRVRNLGVVATVTCTVYFVLGFFAIWAFSSDKWPMQTGEGIFRLSVILQKVNN</sequence>
<dbReference type="EnsemblPlants" id="LPERR02G03060.1">
    <property type="protein sequence ID" value="LPERR02G03060.1"/>
    <property type="gene ID" value="LPERR02G03060"/>
</dbReference>
<reference evidence="3" key="2">
    <citation type="submission" date="2013-12" db="EMBL/GenBank/DDBJ databases">
        <authorList>
            <person name="Yu Y."/>
            <person name="Lee S."/>
            <person name="de Baynast K."/>
            <person name="Wissotski M."/>
            <person name="Liu L."/>
            <person name="Talag J."/>
            <person name="Goicoechea J."/>
            <person name="Angelova A."/>
            <person name="Jetty R."/>
            <person name="Kudrna D."/>
            <person name="Golser W."/>
            <person name="Rivera L."/>
            <person name="Zhang J."/>
            <person name="Wing R."/>
        </authorList>
    </citation>
    <scope>NUCLEOTIDE SEQUENCE</scope>
</reference>
<keyword evidence="1" id="KW-0812">Transmembrane</keyword>
<keyword evidence="1" id="KW-1133">Transmembrane helix</keyword>
<evidence type="ECO:0000313" key="2">
    <source>
        <dbReference type="EnsemblPlants" id="LPERR02G03060.1"/>
    </source>
</evidence>